<dbReference type="InterPro" id="IPR013325">
    <property type="entry name" value="RNA_pol_sigma_r2"/>
</dbReference>
<keyword evidence="3" id="KW-0731">Sigma factor</keyword>
<dbReference type="AlphaFoldDB" id="A0A1G9BNI4"/>
<dbReference type="STRING" id="492660.SAMN05192566_1266"/>
<keyword evidence="8" id="KW-1185">Reference proteome</keyword>
<evidence type="ECO:0000256" key="2">
    <source>
        <dbReference type="ARBA" id="ARBA00023015"/>
    </source>
</evidence>
<dbReference type="InterPro" id="IPR039425">
    <property type="entry name" value="RNA_pol_sigma-70-like"/>
</dbReference>
<dbReference type="Pfam" id="PF08281">
    <property type="entry name" value="Sigma70_r4_2"/>
    <property type="match status" value="1"/>
</dbReference>
<evidence type="ECO:0000256" key="1">
    <source>
        <dbReference type="ARBA" id="ARBA00010641"/>
    </source>
</evidence>
<evidence type="ECO:0000259" key="6">
    <source>
        <dbReference type="Pfam" id="PF08281"/>
    </source>
</evidence>
<organism evidence="7 8">
    <name type="scientific">Methylophilus rhizosphaerae</name>
    <dbReference type="NCBI Taxonomy" id="492660"/>
    <lineage>
        <taxon>Bacteria</taxon>
        <taxon>Pseudomonadati</taxon>
        <taxon>Pseudomonadota</taxon>
        <taxon>Betaproteobacteria</taxon>
        <taxon>Nitrosomonadales</taxon>
        <taxon>Methylophilaceae</taxon>
        <taxon>Methylophilus</taxon>
    </lineage>
</organism>
<dbReference type="PANTHER" id="PTHR43133">
    <property type="entry name" value="RNA POLYMERASE ECF-TYPE SIGMA FACTO"/>
    <property type="match status" value="1"/>
</dbReference>
<dbReference type="Gene3D" id="1.10.10.10">
    <property type="entry name" value="Winged helix-like DNA-binding domain superfamily/Winged helix DNA-binding domain"/>
    <property type="match status" value="1"/>
</dbReference>
<evidence type="ECO:0000259" key="5">
    <source>
        <dbReference type="Pfam" id="PF04542"/>
    </source>
</evidence>
<dbReference type="PANTHER" id="PTHR43133:SF63">
    <property type="entry name" value="RNA POLYMERASE SIGMA FACTOR FECI-RELATED"/>
    <property type="match status" value="1"/>
</dbReference>
<evidence type="ECO:0000256" key="4">
    <source>
        <dbReference type="ARBA" id="ARBA00023163"/>
    </source>
</evidence>
<gene>
    <name evidence="7" type="ORF">SAMN05192566_1266</name>
</gene>
<evidence type="ECO:0000256" key="3">
    <source>
        <dbReference type="ARBA" id="ARBA00023082"/>
    </source>
</evidence>
<dbReference type="EMBL" id="FNFX01000002">
    <property type="protein sequence ID" value="SDK41062.1"/>
    <property type="molecule type" value="Genomic_DNA"/>
</dbReference>
<dbReference type="Gene3D" id="1.10.1740.10">
    <property type="match status" value="1"/>
</dbReference>
<sequence>MLFSSENSSLVVTLVYHYDHLVNYVRHHFGDRHFAQDVVHDVCLELIERPPQQAVHTPLAFLHRLLKHRAIDRCRSQQVLQRHLGEMQATAATFSTHDGAHILHFKQKLVALISVIEQLPPRQRQVFLLHRLHQMTQQEIADELAISRNMVTQHFARAMATIQRSWDIHL</sequence>
<dbReference type="SUPFAM" id="SSF88659">
    <property type="entry name" value="Sigma3 and sigma4 domains of RNA polymerase sigma factors"/>
    <property type="match status" value="1"/>
</dbReference>
<dbReference type="Pfam" id="PF04542">
    <property type="entry name" value="Sigma70_r2"/>
    <property type="match status" value="1"/>
</dbReference>
<dbReference type="RefSeq" id="WP_218119023.1">
    <property type="nucleotide sequence ID" value="NZ_FNFX01000002.1"/>
</dbReference>
<dbReference type="SUPFAM" id="SSF88946">
    <property type="entry name" value="Sigma2 domain of RNA polymerase sigma factors"/>
    <property type="match status" value="1"/>
</dbReference>
<feature type="domain" description="RNA polymerase sigma factor 70 region 4 type 2" evidence="6">
    <location>
        <begin position="110"/>
        <end position="161"/>
    </location>
</feature>
<dbReference type="InterPro" id="IPR007627">
    <property type="entry name" value="RNA_pol_sigma70_r2"/>
</dbReference>
<dbReference type="GO" id="GO:0016987">
    <property type="term" value="F:sigma factor activity"/>
    <property type="evidence" value="ECO:0007669"/>
    <property type="project" value="UniProtKB-KW"/>
</dbReference>
<name>A0A1G9BNI4_9PROT</name>
<reference evidence="8" key="1">
    <citation type="submission" date="2016-10" db="EMBL/GenBank/DDBJ databases">
        <authorList>
            <person name="Varghese N."/>
            <person name="Submissions S."/>
        </authorList>
    </citation>
    <scope>NUCLEOTIDE SEQUENCE [LARGE SCALE GENOMIC DNA]</scope>
    <source>
        <strain evidence="8">CBMB127</strain>
    </source>
</reference>
<accession>A0A1G9BNI4</accession>
<dbReference type="InterPro" id="IPR013249">
    <property type="entry name" value="RNA_pol_sigma70_r4_t2"/>
</dbReference>
<proteinExistence type="inferred from homology"/>
<dbReference type="InterPro" id="IPR036388">
    <property type="entry name" value="WH-like_DNA-bd_sf"/>
</dbReference>
<dbReference type="Proteomes" id="UP000198629">
    <property type="component" value="Unassembled WGS sequence"/>
</dbReference>
<comment type="similarity">
    <text evidence="1">Belongs to the sigma-70 factor family. ECF subfamily.</text>
</comment>
<dbReference type="InterPro" id="IPR014284">
    <property type="entry name" value="RNA_pol_sigma-70_dom"/>
</dbReference>
<dbReference type="CDD" id="cd06171">
    <property type="entry name" value="Sigma70_r4"/>
    <property type="match status" value="1"/>
</dbReference>
<dbReference type="NCBIfam" id="TIGR02937">
    <property type="entry name" value="sigma70-ECF"/>
    <property type="match status" value="1"/>
</dbReference>
<keyword evidence="2" id="KW-0805">Transcription regulation</keyword>
<protein>
    <submittedName>
        <fullName evidence="7">RNA polymerase sigma-70 factor, ECF subfamily</fullName>
    </submittedName>
</protein>
<evidence type="ECO:0000313" key="7">
    <source>
        <dbReference type="EMBL" id="SDK41062.1"/>
    </source>
</evidence>
<dbReference type="GO" id="GO:0003677">
    <property type="term" value="F:DNA binding"/>
    <property type="evidence" value="ECO:0007669"/>
    <property type="project" value="InterPro"/>
</dbReference>
<evidence type="ECO:0000313" key="8">
    <source>
        <dbReference type="Proteomes" id="UP000198629"/>
    </source>
</evidence>
<keyword evidence="4" id="KW-0804">Transcription</keyword>
<dbReference type="GO" id="GO:0006352">
    <property type="term" value="P:DNA-templated transcription initiation"/>
    <property type="evidence" value="ECO:0007669"/>
    <property type="project" value="InterPro"/>
</dbReference>
<dbReference type="InterPro" id="IPR013324">
    <property type="entry name" value="RNA_pol_sigma_r3/r4-like"/>
</dbReference>
<feature type="domain" description="RNA polymerase sigma-70 region 2" evidence="5">
    <location>
        <begin position="17"/>
        <end position="78"/>
    </location>
</feature>